<name>A0A2X2IVK6_SPHMU</name>
<keyword evidence="1" id="KW-0175">Coiled coil</keyword>
<evidence type="ECO:0000259" key="3">
    <source>
        <dbReference type="Pfam" id="PF13320"/>
    </source>
</evidence>
<keyword evidence="2" id="KW-0732">Signal</keyword>
<accession>A0A2X2IVK6</accession>
<feature type="chain" id="PRO_5035158606" evidence="2">
    <location>
        <begin position="26"/>
        <end position="593"/>
    </location>
</feature>
<dbReference type="InterPro" id="IPR025150">
    <property type="entry name" value="GH123_cat"/>
</dbReference>
<dbReference type="InterPro" id="IPR053850">
    <property type="entry name" value="Glyco_hydro_123_N_2"/>
</dbReference>
<dbReference type="GeneID" id="97181289"/>
<evidence type="ECO:0000256" key="2">
    <source>
        <dbReference type="SAM" id="SignalP"/>
    </source>
</evidence>
<evidence type="ECO:0000259" key="4">
    <source>
        <dbReference type="Pfam" id="PF22680"/>
    </source>
</evidence>
<dbReference type="Pfam" id="PF22680">
    <property type="entry name" value="Glyco_hydro_123_N_2"/>
    <property type="match status" value="1"/>
</dbReference>
<reference evidence="5 6" key="1">
    <citation type="submission" date="2018-06" db="EMBL/GenBank/DDBJ databases">
        <authorList>
            <consortium name="Pathogen Informatics"/>
            <person name="Doyle S."/>
        </authorList>
    </citation>
    <scope>NUCLEOTIDE SEQUENCE [LARGE SCALE GENOMIC DNA]</scope>
    <source>
        <strain evidence="5 6">NCTC11343</strain>
    </source>
</reference>
<protein>
    <submittedName>
        <fullName evidence="5">Uncharacterized protein</fullName>
    </submittedName>
</protein>
<feature type="coiled-coil region" evidence="1">
    <location>
        <begin position="548"/>
        <end position="591"/>
    </location>
</feature>
<dbReference type="RefSeq" id="WP_204990732.1">
    <property type="nucleotide sequence ID" value="NZ_CP069793.1"/>
</dbReference>
<feature type="domain" description="Glycoside hydrolase 123 N-terminal" evidence="4">
    <location>
        <begin position="60"/>
        <end position="198"/>
    </location>
</feature>
<gene>
    <name evidence="5" type="ORF">NCTC11343_01905</name>
</gene>
<feature type="domain" description="Glycoside hydrolase 123 catalytic" evidence="3">
    <location>
        <begin position="231"/>
        <end position="542"/>
    </location>
</feature>
<evidence type="ECO:0000256" key="1">
    <source>
        <dbReference type="SAM" id="Coils"/>
    </source>
</evidence>
<feature type="signal peptide" evidence="2">
    <location>
        <begin position="1"/>
        <end position="25"/>
    </location>
</feature>
<evidence type="ECO:0000313" key="5">
    <source>
        <dbReference type="EMBL" id="SPZ85344.1"/>
    </source>
</evidence>
<sequence>MPKTTIYSSIALACMLFCGSNPGFSQQRFATGTTFTEMADPTKDTLSNWSNVKAGLHASFVSIDKRYPKSVNPNLTTQRTATVDAWKGEQVSAQVLLWTSAATAHVAVSASELKSTTGKVIGSDAVQARFVRYVMTDEFASGCGHRKPEDFKASLSADMLDDLKSYDLEAKKVRPVWITVKVPKEAAAGQYKTTISVQQNGKVKEQLQLIVNVQNHVLPPSSQWTYHLDQWQHPSAVARVNNVKMWSDEHFEALKPTMKQLAAAGQKVITATLNKDAWNVQTYDPYADMITWKKAKDGSWVYDYSVFDRWVNFMMDLGVNKQINCYSLLPWNNEVHYFDESKNELVNVIAKPGTAIFEELWTPFLKDFSKHITAKGWLKITNIAMDERGREEMDPAIALLEKVAPEFGVAFADNHKSYQRYHKSTDISVAAGDPFDQNDLIERRKKGYITTFYVCCSDEFPNQFTFSDPAESTYMAWYALAAGFDGALRWAFNSWVKDPLHDSRFRTWPAGDTYIVYPQGRSSIRYERMLEGIQDYTKVGILKAKLEKSKDQANLAKLNAKIAKLNTAKRYADWNKDLNDAKRFVDELSRQIN</sequence>
<organism evidence="5 6">
    <name type="scientific">Sphingobacterium multivorum</name>
    <dbReference type="NCBI Taxonomy" id="28454"/>
    <lineage>
        <taxon>Bacteria</taxon>
        <taxon>Pseudomonadati</taxon>
        <taxon>Bacteroidota</taxon>
        <taxon>Sphingobacteriia</taxon>
        <taxon>Sphingobacteriales</taxon>
        <taxon>Sphingobacteriaceae</taxon>
        <taxon>Sphingobacterium</taxon>
    </lineage>
</organism>
<dbReference type="AlphaFoldDB" id="A0A2X2IVK6"/>
<dbReference type="Pfam" id="PF13320">
    <property type="entry name" value="GH123_cat"/>
    <property type="match status" value="1"/>
</dbReference>
<evidence type="ECO:0000313" key="6">
    <source>
        <dbReference type="Proteomes" id="UP000251241"/>
    </source>
</evidence>
<dbReference type="EMBL" id="UAUU01000008">
    <property type="protein sequence ID" value="SPZ85344.1"/>
    <property type="molecule type" value="Genomic_DNA"/>
</dbReference>
<proteinExistence type="predicted"/>
<dbReference type="Proteomes" id="UP000251241">
    <property type="component" value="Unassembled WGS sequence"/>
</dbReference>